<dbReference type="PANTHER" id="PTHR15140:SF38">
    <property type="entry name" value="NB-ARC DOMAIN-CONTAINING PROTEIN"/>
    <property type="match status" value="1"/>
</dbReference>
<reference evidence="1" key="2">
    <citation type="submission" date="2015-06" db="UniProtKB">
        <authorList>
            <consortium name="EnsemblPlants"/>
        </authorList>
    </citation>
    <scope>IDENTIFICATION</scope>
    <source>
        <strain evidence="1">DM1-3 516 R44</strain>
    </source>
</reference>
<proteinExistence type="predicted"/>
<reference evidence="2" key="1">
    <citation type="journal article" date="2011" name="Nature">
        <title>Genome sequence and analysis of the tuber crop potato.</title>
        <authorList>
            <consortium name="The Potato Genome Sequencing Consortium"/>
        </authorList>
    </citation>
    <scope>NUCLEOTIDE SEQUENCE [LARGE SCALE GENOMIC DNA]</scope>
    <source>
        <strain evidence="2">cv. DM1-3 516 R44</strain>
    </source>
</reference>
<dbReference type="InterPro" id="IPR001611">
    <property type="entry name" value="Leu-rich_rpt"/>
</dbReference>
<name>M0ZR33_SOLTU</name>
<dbReference type="EnsemblPlants" id="PGSC0003DMT400006292">
    <property type="protein sequence ID" value="PGSC0003DMT400006292"/>
    <property type="gene ID" value="PGSC0003DMG400002458"/>
</dbReference>
<organism evidence="1 2">
    <name type="scientific">Solanum tuberosum</name>
    <name type="common">Potato</name>
    <dbReference type="NCBI Taxonomy" id="4113"/>
    <lineage>
        <taxon>Eukaryota</taxon>
        <taxon>Viridiplantae</taxon>
        <taxon>Streptophyta</taxon>
        <taxon>Embryophyta</taxon>
        <taxon>Tracheophyta</taxon>
        <taxon>Spermatophyta</taxon>
        <taxon>Magnoliopsida</taxon>
        <taxon>eudicotyledons</taxon>
        <taxon>Gunneridae</taxon>
        <taxon>Pentapetalae</taxon>
        <taxon>asterids</taxon>
        <taxon>lamiids</taxon>
        <taxon>Solanales</taxon>
        <taxon>Solanaceae</taxon>
        <taxon>Solanoideae</taxon>
        <taxon>Solaneae</taxon>
        <taxon>Solanum</taxon>
    </lineage>
</organism>
<dbReference type="Gramene" id="PGSC0003DMT400006292">
    <property type="protein sequence ID" value="PGSC0003DMT400006292"/>
    <property type="gene ID" value="PGSC0003DMG400002458"/>
</dbReference>
<dbReference type="PaxDb" id="4113-PGSC0003DMT400006292"/>
<dbReference type="AlphaFoldDB" id="M0ZR33"/>
<accession>M0ZR33</accession>
<dbReference type="InParanoid" id="M0ZR33"/>
<evidence type="ECO:0000313" key="1">
    <source>
        <dbReference type="EnsemblPlants" id="PGSC0003DMT400006292"/>
    </source>
</evidence>
<dbReference type="HOGENOM" id="CLU_2214625_0_0_1"/>
<evidence type="ECO:0000313" key="2">
    <source>
        <dbReference type="Proteomes" id="UP000011115"/>
    </source>
</evidence>
<dbReference type="PROSITE" id="PS51450">
    <property type="entry name" value="LRR"/>
    <property type="match status" value="1"/>
</dbReference>
<dbReference type="Proteomes" id="UP000011115">
    <property type="component" value="Unassembled WGS sequence"/>
</dbReference>
<keyword evidence="2" id="KW-1185">Reference proteome</keyword>
<dbReference type="PANTHER" id="PTHR15140">
    <property type="entry name" value="TUBULIN-SPECIFIC CHAPERONE E"/>
    <property type="match status" value="1"/>
</dbReference>
<dbReference type="Gene3D" id="3.80.10.10">
    <property type="entry name" value="Ribonuclease Inhibitor"/>
    <property type="match status" value="1"/>
</dbReference>
<dbReference type="SUPFAM" id="SSF52047">
    <property type="entry name" value="RNI-like"/>
    <property type="match status" value="1"/>
</dbReference>
<dbReference type="InterPro" id="IPR032675">
    <property type="entry name" value="LRR_dom_sf"/>
</dbReference>
<sequence>MRLQWLSLTCNTLSRIGRLPNLEELILEDTIIEEGKEWNMEDVTFQNLKSLKLDGMRFSEWKVDAEKSFPVLEMLDITTYDKLMEHPRQFWRYCVIRAYQSMVQPSA</sequence>
<protein>
    <submittedName>
        <fullName evidence="1">NBS-LRR resistance protein</fullName>
    </submittedName>
</protein>